<protein>
    <submittedName>
        <fullName evidence="1">Uncharacterized protein</fullName>
    </submittedName>
</protein>
<name>A0A955L4C0_9BACT</name>
<dbReference type="Proteomes" id="UP000783287">
    <property type="component" value="Unassembled WGS sequence"/>
</dbReference>
<reference evidence="1" key="1">
    <citation type="submission" date="2020-04" db="EMBL/GenBank/DDBJ databases">
        <authorList>
            <person name="Zhang T."/>
        </authorList>
    </citation>
    <scope>NUCLEOTIDE SEQUENCE</scope>
    <source>
        <strain evidence="1">HKST-UBA14</strain>
    </source>
</reference>
<evidence type="ECO:0000313" key="2">
    <source>
        <dbReference type="Proteomes" id="UP000783287"/>
    </source>
</evidence>
<evidence type="ECO:0000313" key="1">
    <source>
        <dbReference type="EMBL" id="MCA9382731.1"/>
    </source>
</evidence>
<organism evidence="1 2">
    <name type="scientific">Candidatus Dojkabacteria bacterium</name>
    <dbReference type="NCBI Taxonomy" id="2099670"/>
    <lineage>
        <taxon>Bacteria</taxon>
        <taxon>Candidatus Dojkabacteria</taxon>
    </lineage>
</organism>
<proteinExistence type="predicted"/>
<sequence>MSELVEIAQVNEEQLGMMSPVVKPYVVEIQRRYGLNLFTALQVAVDTESRGGFLAEHGVVYDPSARAYIASRVLTGQEKGELVVKGAMAALTLNEELNGPNEPGHKQARMARMYTEVAGLAENKTVGQFGGELQAYTDAKKKRNIKQTRRMVHGMRLDLMYQHSAVGLNADVSAAFIANMGAAAAEIHAQGFITQTQHDELYHVLARMDANAGQLRQSNPIADFYRTIYSFRGEERFLSRTISDVLVPFEAGVQLTNLQHYKEPDELRLSPFDYMVLQALGPSIEFRKGAIVNEVALDYGIQIDQGLIDDFFTLIVLPE</sequence>
<reference evidence="1" key="2">
    <citation type="journal article" date="2021" name="Microbiome">
        <title>Successional dynamics and alternative stable states in a saline activated sludge microbial community over 9 years.</title>
        <authorList>
            <person name="Wang Y."/>
            <person name="Ye J."/>
            <person name="Ju F."/>
            <person name="Liu L."/>
            <person name="Boyd J.A."/>
            <person name="Deng Y."/>
            <person name="Parks D.H."/>
            <person name="Jiang X."/>
            <person name="Yin X."/>
            <person name="Woodcroft B.J."/>
            <person name="Tyson G.W."/>
            <person name="Hugenholtz P."/>
            <person name="Polz M.F."/>
            <person name="Zhang T."/>
        </authorList>
    </citation>
    <scope>NUCLEOTIDE SEQUENCE</scope>
    <source>
        <strain evidence="1">HKST-UBA14</strain>
    </source>
</reference>
<gene>
    <name evidence="1" type="ORF">KC909_00030</name>
</gene>
<dbReference type="AlphaFoldDB" id="A0A955L4C0"/>
<accession>A0A955L4C0</accession>
<dbReference type="EMBL" id="JAGQLK010000001">
    <property type="protein sequence ID" value="MCA9382731.1"/>
    <property type="molecule type" value="Genomic_DNA"/>
</dbReference>
<comment type="caution">
    <text evidence="1">The sequence shown here is derived from an EMBL/GenBank/DDBJ whole genome shotgun (WGS) entry which is preliminary data.</text>
</comment>